<organism evidence="3 4">
    <name type="scientific">Eumeta variegata</name>
    <name type="common">Bagworm moth</name>
    <name type="synonym">Eumeta japonica</name>
    <dbReference type="NCBI Taxonomy" id="151549"/>
    <lineage>
        <taxon>Eukaryota</taxon>
        <taxon>Metazoa</taxon>
        <taxon>Ecdysozoa</taxon>
        <taxon>Arthropoda</taxon>
        <taxon>Hexapoda</taxon>
        <taxon>Insecta</taxon>
        <taxon>Pterygota</taxon>
        <taxon>Neoptera</taxon>
        <taxon>Endopterygota</taxon>
        <taxon>Lepidoptera</taxon>
        <taxon>Glossata</taxon>
        <taxon>Ditrysia</taxon>
        <taxon>Tineoidea</taxon>
        <taxon>Psychidae</taxon>
        <taxon>Oiketicinae</taxon>
        <taxon>Eumeta</taxon>
    </lineage>
</organism>
<dbReference type="STRING" id="151549.A0A4C1UBR9"/>
<dbReference type="Proteomes" id="UP000299102">
    <property type="component" value="Unassembled WGS sequence"/>
</dbReference>
<dbReference type="AlphaFoldDB" id="A0A4C1UBR9"/>
<dbReference type="SUPFAM" id="SSF117281">
    <property type="entry name" value="Kelch motif"/>
    <property type="match status" value="1"/>
</dbReference>
<comment type="caution">
    <text evidence="3">The sequence shown here is derived from an EMBL/GenBank/DDBJ whole genome shotgun (WGS) entry which is preliminary data.</text>
</comment>
<sequence length="162" mass="17775">MRIQRFDAPPSTITFHRRLTDAVYLTGGRSPSETRRTLLRYEVTAGSVGEWRACADLSCGRIRHAAVVLRDHLYVIGGLNDSGHALKTVSRYDFATDRWEDIAVLNSTRYDCMAGAVGSALLVAGGYNLSNSSVDIFKIDNKCWLTTSPMPDSCYGAGYAAM</sequence>
<evidence type="ECO:0000313" key="3">
    <source>
        <dbReference type="EMBL" id="GBP23384.1"/>
    </source>
</evidence>
<evidence type="ECO:0000313" key="4">
    <source>
        <dbReference type="Proteomes" id="UP000299102"/>
    </source>
</evidence>
<evidence type="ECO:0000256" key="2">
    <source>
        <dbReference type="ARBA" id="ARBA00022737"/>
    </source>
</evidence>
<proteinExistence type="predicted"/>
<dbReference type="PANTHER" id="PTHR24412:SF489">
    <property type="entry name" value="RING FINGER DOMAIN AND KELCH REPEAT-CONTAINING PROTEIN DDB_G0271372"/>
    <property type="match status" value="1"/>
</dbReference>
<dbReference type="Gene3D" id="2.120.10.80">
    <property type="entry name" value="Kelch-type beta propeller"/>
    <property type="match status" value="1"/>
</dbReference>
<evidence type="ECO:0000256" key="1">
    <source>
        <dbReference type="ARBA" id="ARBA00022441"/>
    </source>
</evidence>
<dbReference type="PANTHER" id="PTHR24412">
    <property type="entry name" value="KELCH PROTEIN"/>
    <property type="match status" value="1"/>
</dbReference>
<name>A0A4C1UBR9_EUMVA</name>
<dbReference type="EMBL" id="BGZK01000150">
    <property type="protein sequence ID" value="GBP23384.1"/>
    <property type="molecule type" value="Genomic_DNA"/>
</dbReference>
<dbReference type="Pfam" id="PF01344">
    <property type="entry name" value="Kelch_1"/>
    <property type="match status" value="1"/>
</dbReference>
<gene>
    <name evidence="3" type="primary">Klhl3</name>
    <name evidence="3" type="ORF">EVAR_22242_1</name>
</gene>
<dbReference type="OrthoDB" id="6483596at2759"/>
<reference evidence="3 4" key="1">
    <citation type="journal article" date="2019" name="Commun. Biol.">
        <title>The bagworm genome reveals a unique fibroin gene that provides high tensile strength.</title>
        <authorList>
            <person name="Kono N."/>
            <person name="Nakamura H."/>
            <person name="Ohtoshi R."/>
            <person name="Tomita M."/>
            <person name="Numata K."/>
            <person name="Arakawa K."/>
        </authorList>
    </citation>
    <scope>NUCLEOTIDE SEQUENCE [LARGE SCALE GENOMIC DNA]</scope>
</reference>
<keyword evidence="4" id="KW-1185">Reference proteome</keyword>
<accession>A0A4C1UBR9</accession>
<keyword evidence="1" id="KW-0880">Kelch repeat</keyword>
<dbReference type="InterPro" id="IPR006652">
    <property type="entry name" value="Kelch_1"/>
</dbReference>
<dbReference type="SMART" id="SM00612">
    <property type="entry name" value="Kelch"/>
    <property type="match status" value="2"/>
</dbReference>
<keyword evidence="2" id="KW-0677">Repeat</keyword>
<protein>
    <submittedName>
        <fullName evidence="3">Kelch-like protein 3</fullName>
    </submittedName>
</protein>
<dbReference type="InterPro" id="IPR015915">
    <property type="entry name" value="Kelch-typ_b-propeller"/>
</dbReference>